<evidence type="ECO:0000256" key="2">
    <source>
        <dbReference type="ARBA" id="ARBA00044777"/>
    </source>
</evidence>
<dbReference type="PANTHER" id="PTHR33969">
    <property type="entry name" value="SEGREGATION AND CONDENSATION PROTEIN A"/>
    <property type="match status" value="1"/>
</dbReference>
<dbReference type="EMBL" id="JGZT01000006">
    <property type="protein sequence ID" value="KFJ02794.1"/>
    <property type="molecule type" value="Genomic_DNA"/>
</dbReference>
<evidence type="ECO:0000313" key="5">
    <source>
        <dbReference type="Proteomes" id="UP000029003"/>
    </source>
</evidence>
<proteinExistence type="predicted"/>
<dbReference type="Proteomes" id="UP000029003">
    <property type="component" value="Unassembled WGS sequence"/>
</dbReference>
<sequence length="297" mass="32433">MSGQSPSVQGSVQASDGVQSDETGTLAMTAMADMPAADGFSVNLDNYAGPFDMLLGMIANRRLELTEVSLSAITEEFLAYVRTLDTERNMDEASAFLDVASVLIEAKSAALLPHDEDGTQDERSLEALRERDLLFARLLQYHAFKQAASDFRVRMDDNARHAHPGSADPAFAAMLPQLVWTLTPQELAGIAAAALTNAPLEHVATHQLHVPLVDLREQSALVRDRLRALPAGEGMAFSKLCEDAHGTLEVVARFFAILVFFKQGAVQYRQSGPFEPLFVRWMPGRQSAELVGEKDMS</sequence>
<dbReference type="Pfam" id="PF02616">
    <property type="entry name" value="SMC_ScpA"/>
    <property type="match status" value="1"/>
</dbReference>
<reference evidence="4 5" key="1">
    <citation type="submission" date="2014-03" db="EMBL/GenBank/DDBJ databases">
        <title>Genomics of Bifidobacteria.</title>
        <authorList>
            <person name="Ventura M."/>
            <person name="Milani C."/>
            <person name="Lugli G.A."/>
        </authorList>
    </citation>
    <scope>NUCLEOTIDE SEQUENCE [LARGE SCALE GENOMIC DNA]</scope>
    <source>
        <strain evidence="4 5">LMG 21395</strain>
    </source>
</reference>
<dbReference type="Gene3D" id="6.10.250.2410">
    <property type="match status" value="1"/>
</dbReference>
<dbReference type="PANTHER" id="PTHR33969:SF2">
    <property type="entry name" value="SEGREGATION AND CONDENSATION PROTEIN A"/>
    <property type="match status" value="1"/>
</dbReference>
<dbReference type="InterPro" id="IPR003768">
    <property type="entry name" value="ScpA"/>
</dbReference>
<evidence type="ECO:0000256" key="3">
    <source>
        <dbReference type="SAM" id="MobiDB-lite"/>
    </source>
</evidence>
<evidence type="ECO:0000256" key="1">
    <source>
        <dbReference type="ARBA" id="ARBA00022829"/>
    </source>
</evidence>
<evidence type="ECO:0000313" key="4">
    <source>
        <dbReference type="EMBL" id="KFJ02794.1"/>
    </source>
</evidence>
<name>A0A087E4U3_9BIFI</name>
<dbReference type="AlphaFoldDB" id="A0A087E4U3"/>
<feature type="compositionally biased region" description="Low complexity" evidence="3">
    <location>
        <begin position="1"/>
        <end position="15"/>
    </location>
</feature>
<accession>A0A087E4U3</accession>
<gene>
    <name evidence="4" type="ORF">THER5_1259</name>
</gene>
<comment type="caution">
    <text evidence="4">The sequence shown here is derived from an EMBL/GenBank/DDBJ whole genome shotgun (WGS) entry which is preliminary data.</text>
</comment>
<organism evidence="4 5">
    <name type="scientific">Bifidobacterium thermacidophilum subsp. thermacidophilum</name>
    <dbReference type="NCBI Taxonomy" id="79262"/>
    <lineage>
        <taxon>Bacteria</taxon>
        <taxon>Bacillati</taxon>
        <taxon>Actinomycetota</taxon>
        <taxon>Actinomycetes</taxon>
        <taxon>Bifidobacteriales</taxon>
        <taxon>Bifidobacteriaceae</taxon>
        <taxon>Bifidobacterium</taxon>
    </lineage>
</organism>
<keyword evidence="1" id="KW-0159">Chromosome partition</keyword>
<dbReference type="GO" id="GO:0007059">
    <property type="term" value="P:chromosome segregation"/>
    <property type="evidence" value="ECO:0007669"/>
    <property type="project" value="UniProtKB-KW"/>
</dbReference>
<protein>
    <recommendedName>
        <fullName evidence="2">Segregation and condensation protein A</fullName>
    </recommendedName>
</protein>
<feature type="region of interest" description="Disordered" evidence="3">
    <location>
        <begin position="1"/>
        <end position="20"/>
    </location>
</feature>